<dbReference type="InterPro" id="IPR002885">
    <property type="entry name" value="PPR_rpt"/>
</dbReference>
<evidence type="ECO:0000256" key="1">
    <source>
        <dbReference type="ARBA" id="ARBA00022737"/>
    </source>
</evidence>
<accession>A0AAN8YXG9</accession>
<dbReference type="NCBIfam" id="TIGR00756">
    <property type="entry name" value="PPR"/>
    <property type="match status" value="1"/>
</dbReference>
<dbReference type="Gene3D" id="1.25.40.10">
    <property type="entry name" value="Tetratricopeptide repeat domain"/>
    <property type="match status" value="1"/>
</dbReference>
<dbReference type="InterPro" id="IPR011990">
    <property type="entry name" value="TPR-like_helical_dom_sf"/>
</dbReference>
<dbReference type="EMBL" id="JBAMMX010000024">
    <property type="protein sequence ID" value="KAK6916502.1"/>
    <property type="molecule type" value="Genomic_DNA"/>
</dbReference>
<keyword evidence="5" id="KW-1185">Reference proteome</keyword>
<evidence type="ECO:0000313" key="5">
    <source>
        <dbReference type="Proteomes" id="UP001370490"/>
    </source>
</evidence>
<feature type="region of interest" description="Disordered" evidence="3">
    <location>
        <begin position="79"/>
        <end position="98"/>
    </location>
</feature>
<organism evidence="4 5">
    <name type="scientific">Dillenia turbinata</name>
    <dbReference type="NCBI Taxonomy" id="194707"/>
    <lineage>
        <taxon>Eukaryota</taxon>
        <taxon>Viridiplantae</taxon>
        <taxon>Streptophyta</taxon>
        <taxon>Embryophyta</taxon>
        <taxon>Tracheophyta</taxon>
        <taxon>Spermatophyta</taxon>
        <taxon>Magnoliopsida</taxon>
        <taxon>eudicotyledons</taxon>
        <taxon>Gunneridae</taxon>
        <taxon>Pentapetalae</taxon>
        <taxon>Dilleniales</taxon>
        <taxon>Dilleniaceae</taxon>
        <taxon>Dillenia</taxon>
    </lineage>
</organism>
<reference evidence="4 5" key="1">
    <citation type="submission" date="2023-12" db="EMBL/GenBank/DDBJ databases">
        <title>A high-quality genome assembly for Dillenia turbinata (Dilleniales).</title>
        <authorList>
            <person name="Chanderbali A."/>
        </authorList>
    </citation>
    <scope>NUCLEOTIDE SEQUENCE [LARGE SCALE GENOMIC DNA]</scope>
    <source>
        <strain evidence="4">LSX21</strain>
        <tissue evidence="4">Leaf</tissue>
    </source>
</reference>
<name>A0AAN8YXG9_9MAGN</name>
<comment type="caution">
    <text evidence="4">The sequence shown here is derived from an EMBL/GenBank/DDBJ whole genome shotgun (WGS) entry which is preliminary data.</text>
</comment>
<dbReference type="PROSITE" id="PS51375">
    <property type="entry name" value="PPR"/>
    <property type="match status" value="1"/>
</dbReference>
<evidence type="ECO:0000313" key="4">
    <source>
        <dbReference type="EMBL" id="KAK6916502.1"/>
    </source>
</evidence>
<feature type="repeat" description="PPR" evidence="2">
    <location>
        <begin position="5"/>
        <end position="39"/>
    </location>
</feature>
<dbReference type="AlphaFoldDB" id="A0AAN8YXG9"/>
<keyword evidence="1" id="KW-0677">Repeat</keyword>
<dbReference type="Pfam" id="PF01535">
    <property type="entry name" value="PPR"/>
    <property type="match status" value="1"/>
</dbReference>
<proteinExistence type="predicted"/>
<evidence type="ECO:0000256" key="3">
    <source>
        <dbReference type="SAM" id="MobiDB-lite"/>
    </source>
</evidence>
<protein>
    <submittedName>
        <fullName evidence="4">Pentatricopeptide repeat</fullName>
    </submittedName>
</protein>
<gene>
    <name evidence="4" type="ORF">RJ641_019363</name>
</gene>
<evidence type="ECO:0000256" key="2">
    <source>
        <dbReference type="PROSITE-ProRule" id="PRU00708"/>
    </source>
</evidence>
<sequence length="127" mass="13248">MSVRDIAMLNALIIGLAQGDNHHGAVSLFKKMREENLMPNEITVLGALSACLQLGVRESENTLREISSTALVAAFCRSDKTENAENPQPPPHPPPPLPASLTVSAAVVCCEAGGCSLVSISVGESAI</sequence>
<feature type="compositionally biased region" description="Pro residues" evidence="3">
    <location>
        <begin position="87"/>
        <end position="98"/>
    </location>
</feature>
<dbReference type="Proteomes" id="UP001370490">
    <property type="component" value="Unassembled WGS sequence"/>
</dbReference>